<comment type="caution">
    <text evidence="7">The sequence shown here is derived from an EMBL/GenBank/DDBJ whole genome shotgun (WGS) entry which is preliminary data.</text>
</comment>
<feature type="region of interest" description="Disordered" evidence="5">
    <location>
        <begin position="405"/>
        <end position="447"/>
    </location>
</feature>
<protein>
    <recommendedName>
        <fullName evidence="6">C3H1-type domain-containing protein</fullName>
    </recommendedName>
</protein>
<proteinExistence type="predicted"/>
<organism evidence="7 8">
    <name type="scientific">Tagetes erecta</name>
    <name type="common">African marigold</name>
    <dbReference type="NCBI Taxonomy" id="13708"/>
    <lineage>
        <taxon>Eukaryota</taxon>
        <taxon>Viridiplantae</taxon>
        <taxon>Streptophyta</taxon>
        <taxon>Embryophyta</taxon>
        <taxon>Tracheophyta</taxon>
        <taxon>Spermatophyta</taxon>
        <taxon>Magnoliopsida</taxon>
        <taxon>eudicotyledons</taxon>
        <taxon>Gunneridae</taxon>
        <taxon>Pentapetalae</taxon>
        <taxon>asterids</taxon>
        <taxon>campanulids</taxon>
        <taxon>Asterales</taxon>
        <taxon>Asteraceae</taxon>
        <taxon>Asteroideae</taxon>
        <taxon>Heliantheae alliance</taxon>
        <taxon>Tageteae</taxon>
        <taxon>Tagetes</taxon>
    </lineage>
</organism>
<feature type="zinc finger region" description="C3H1-type" evidence="4">
    <location>
        <begin position="86"/>
        <end position="113"/>
    </location>
</feature>
<dbReference type="GO" id="GO:0008270">
    <property type="term" value="F:zinc ion binding"/>
    <property type="evidence" value="ECO:0007669"/>
    <property type="project" value="UniProtKB-KW"/>
</dbReference>
<name>A0AAD8K924_TARER</name>
<keyword evidence="2 4" id="KW-0863">Zinc-finger</keyword>
<dbReference type="Pfam" id="PF15663">
    <property type="entry name" value="zf-CCCH_3"/>
    <property type="match status" value="1"/>
</dbReference>
<gene>
    <name evidence="7" type="ORF">QVD17_27652</name>
</gene>
<feature type="zinc finger region" description="C3H1-type" evidence="4">
    <location>
        <begin position="38"/>
        <end position="64"/>
    </location>
</feature>
<evidence type="ECO:0000256" key="2">
    <source>
        <dbReference type="ARBA" id="ARBA00022771"/>
    </source>
</evidence>
<reference evidence="7" key="1">
    <citation type="journal article" date="2023" name="bioRxiv">
        <title>Improved chromosome-level genome assembly for marigold (Tagetes erecta).</title>
        <authorList>
            <person name="Jiang F."/>
            <person name="Yuan L."/>
            <person name="Wang S."/>
            <person name="Wang H."/>
            <person name="Xu D."/>
            <person name="Wang A."/>
            <person name="Fan W."/>
        </authorList>
    </citation>
    <scope>NUCLEOTIDE SEQUENCE</scope>
    <source>
        <strain evidence="7">WSJ</strain>
        <tissue evidence="7">Leaf</tissue>
    </source>
</reference>
<dbReference type="InterPro" id="IPR000571">
    <property type="entry name" value="Znf_CCCH"/>
</dbReference>
<evidence type="ECO:0000256" key="3">
    <source>
        <dbReference type="ARBA" id="ARBA00022833"/>
    </source>
</evidence>
<dbReference type="Proteomes" id="UP001229421">
    <property type="component" value="Unassembled WGS sequence"/>
</dbReference>
<feature type="domain" description="C3H1-type" evidence="6">
    <location>
        <begin position="7"/>
        <end position="36"/>
    </location>
</feature>
<keyword evidence="1 4" id="KW-0479">Metal-binding</keyword>
<keyword evidence="8" id="KW-1185">Reference proteome</keyword>
<dbReference type="Gene3D" id="4.10.1000.10">
    <property type="entry name" value="Zinc finger, CCCH-type"/>
    <property type="match status" value="2"/>
</dbReference>
<dbReference type="InterPro" id="IPR036855">
    <property type="entry name" value="Znf_CCCH_sf"/>
</dbReference>
<feature type="zinc finger region" description="C3H1-type" evidence="4">
    <location>
        <begin position="7"/>
        <end position="36"/>
    </location>
</feature>
<feature type="domain" description="C3H1-type" evidence="6">
    <location>
        <begin position="86"/>
        <end position="113"/>
    </location>
</feature>
<evidence type="ECO:0000313" key="8">
    <source>
        <dbReference type="Proteomes" id="UP001229421"/>
    </source>
</evidence>
<dbReference type="PANTHER" id="PTHR15725">
    <property type="entry name" value="ZN-FINGER, C-X8-C-X5-C-X3-H TYPE-CONTAINING"/>
    <property type="match status" value="1"/>
</dbReference>
<sequence length="447" mass="51817">MDEEELQKRFTDCVYFLASPLTCKKGIECNFRHSEIARLNPRDCWYWLGDCCYNPDCAFRHPPLEGFKEAYQESLNPTNGPTLPVDKTNIPCYFFSKGFCNKADRCSFLHQPTDCNKSTMTNGVPCEKKISAGNNTGSTPIQIENTHPHPPGTAQTEYPHTVMKHTPDQLAFKSEPAESEENVEQEEFVQSEENIVQSEEIGVQSEENVVQSDSDVYNDQSSDGYVERENWLEVTGFDVFVEGGDSQRLAYEEHAADLFPVNDEEHRELDFHYSEYGHYDKISGPSRVSIFNRLSFKKRNIHNKMIFNVRRGTDLRDHLKKSKVVDFDRRIWRNFQSRGSRREVDFDHRGLLRKTIPVNRYRPPLKRPRFLSSEVSRLRKPAQQQRRESWVESAVFTGPKTLDQIKEEKKKTWEHRDFGSNTQSGSDGSFQGPRPLSEILKNKRKLG</sequence>
<feature type="compositionally biased region" description="Basic and acidic residues" evidence="5">
    <location>
        <begin position="405"/>
        <end position="418"/>
    </location>
</feature>
<keyword evidence="3 4" id="KW-0862">Zinc</keyword>
<feature type="compositionally biased region" description="Polar residues" evidence="5">
    <location>
        <begin position="419"/>
        <end position="429"/>
    </location>
</feature>
<feature type="region of interest" description="Disordered" evidence="5">
    <location>
        <begin position="372"/>
        <end position="393"/>
    </location>
</feature>
<dbReference type="PROSITE" id="PS50103">
    <property type="entry name" value="ZF_C3H1"/>
    <property type="match status" value="3"/>
</dbReference>
<dbReference type="EMBL" id="JAUHHV010000007">
    <property type="protein sequence ID" value="KAK1418507.1"/>
    <property type="molecule type" value="Genomic_DNA"/>
</dbReference>
<dbReference type="SMART" id="SM00356">
    <property type="entry name" value="ZnF_C3H1"/>
    <property type="match status" value="3"/>
</dbReference>
<evidence type="ECO:0000313" key="7">
    <source>
        <dbReference type="EMBL" id="KAK1418507.1"/>
    </source>
</evidence>
<dbReference type="GO" id="GO:0003729">
    <property type="term" value="F:mRNA binding"/>
    <property type="evidence" value="ECO:0007669"/>
    <property type="project" value="TreeGrafter"/>
</dbReference>
<dbReference type="InterPro" id="IPR041686">
    <property type="entry name" value="Znf-CCCH_3"/>
</dbReference>
<feature type="domain" description="C3H1-type" evidence="6">
    <location>
        <begin position="38"/>
        <end position="64"/>
    </location>
</feature>
<dbReference type="SUPFAM" id="SSF90229">
    <property type="entry name" value="CCCH zinc finger"/>
    <property type="match status" value="1"/>
</dbReference>
<evidence type="ECO:0000256" key="4">
    <source>
        <dbReference type="PROSITE-ProRule" id="PRU00723"/>
    </source>
</evidence>
<evidence type="ECO:0000259" key="6">
    <source>
        <dbReference type="PROSITE" id="PS50103"/>
    </source>
</evidence>
<accession>A0AAD8K924</accession>
<dbReference type="PANTHER" id="PTHR15725:SF21">
    <property type="entry name" value="ZINC FINGER, CCCH-TYPE-RELATED"/>
    <property type="match status" value="1"/>
</dbReference>
<dbReference type="AlphaFoldDB" id="A0AAD8K924"/>
<evidence type="ECO:0000256" key="5">
    <source>
        <dbReference type="SAM" id="MobiDB-lite"/>
    </source>
</evidence>
<dbReference type="Pfam" id="PF14608">
    <property type="entry name" value="zf-CCCH_2"/>
    <property type="match status" value="1"/>
</dbReference>
<evidence type="ECO:0000256" key="1">
    <source>
        <dbReference type="ARBA" id="ARBA00022723"/>
    </source>
</evidence>